<dbReference type="AlphaFoldDB" id="A0A4C2A9B1"/>
<sequence>MADGRIGGFTRGNRCVARLGITILEDMPTGSATGKRPRESSGHQQRRGLRPRDIGGCRGVEPRLAEAELQVAQAKLEAARASRVAAVSGGSEAVVTAQPRSYASALRLPGRERADKKTESGPVLAIYPVAEQIDNIKTAEETKTLLKNAINPASMQVQVTKVRKVGRAGVVANHVCRIGGENSEGGPAHAGDGA</sequence>
<evidence type="ECO:0000256" key="1">
    <source>
        <dbReference type="SAM" id="MobiDB-lite"/>
    </source>
</evidence>
<protein>
    <submittedName>
        <fullName evidence="2">Uncharacterized protein</fullName>
    </submittedName>
</protein>
<organism evidence="2 3">
    <name type="scientific">Eumeta variegata</name>
    <name type="common">Bagworm moth</name>
    <name type="synonym">Eumeta japonica</name>
    <dbReference type="NCBI Taxonomy" id="151549"/>
    <lineage>
        <taxon>Eukaryota</taxon>
        <taxon>Metazoa</taxon>
        <taxon>Ecdysozoa</taxon>
        <taxon>Arthropoda</taxon>
        <taxon>Hexapoda</taxon>
        <taxon>Insecta</taxon>
        <taxon>Pterygota</taxon>
        <taxon>Neoptera</taxon>
        <taxon>Endopterygota</taxon>
        <taxon>Lepidoptera</taxon>
        <taxon>Glossata</taxon>
        <taxon>Ditrysia</taxon>
        <taxon>Tineoidea</taxon>
        <taxon>Psychidae</taxon>
        <taxon>Oiketicinae</taxon>
        <taxon>Eumeta</taxon>
    </lineage>
</organism>
<gene>
    <name evidence="2" type="ORF">EVAR_90003_1</name>
</gene>
<keyword evidence="3" id="KW-1185">Reference proteome</keyword>
<dbReference type="OrthoDB" id="10026072at2759"/>
<accession>A0A4C2A9B1</accession>
<name>A0A4C2A9B1_EUMVA</name>
<reference evidence="2 3" key="1">
    <citation type="journal article" date="2019" name="Commun. Biol.">
        <title>The bagworm genome reveals a unique fibroin gene that provides high tensile strength.</title>
        <authorList>
            <person name="Kono N."/>
            <person name="Nakamura H."/>
            <person name="Ohtoshi R."/>
            <person name="Tomita M."/>
            <person name="Numata K."/>
            <person name="Arakawa K."/>
        </authorList>
    </citation>
    <scope>NUCLEOTIDE SEQUENCE [LARGE SCALE GENOMIC DNA]</scope>
</reference>
<proteinExistence type="predicted"/>
<comment type="caution">
    <text evidence="2">The sequence shown here is derived from an EMBL/GenBank/DDBJ whole genome shotgun (WGS) entry which is preliminary data.</text>
</comment>
<evidence type="ECO:0000313" key="3">
    <source>
        <dbReference type="Proteomes" id="UP000299102"/>
    </source>
</evidence>
<feature type="region of interest" description="Disordered" evidence="1">
    <location>
        <begin position="27"/>
        <end position="57"/>
    </location>
</feature>
<dbReference type="Proteomes" id="UP000299102">
    <property type="component" value="Unassembled WGS sequence"/>
</dbReference>
<evidence type="ECO:0000313" key="2">
    <source>
        <dbReference type="EMBL" id="GBP96678.1"/>
    </source>
</evidence>
<dbReference type="EMBL" id="BGZK01002820">
    <property type="protein sequence ID" value="GBP96678.1"/>
    <property type="molecule type" value="Genomic_DNA"/>
</dbReference>